<dbReference type="EMBL" id="MU003781">
    <property type="protein sequence ID" value="KAF2722644.1"/>
    <property type="molecule type" value="Genomic_DNA"/>
</dbReference>
<evidence type="ECO:0000313" key="2">
    <source>
        <dbReference type="Proteomes" id="UP000799441"/>
    </source>
</evidence>
<name>A0A9P4QD59_9PEZI</name>
<proteinExistence type="predicted"/>
<reference evidence="1" key="1">
    <citation type="journal article" date="2020" name="Stud. Mycol.">
        <title>101 Dothideomycetes genomes: a test case for predicting lifestyles and emergence of pathogens.</title>
        <authorList>
            <person name="Haridas S."/>
            <person name="Albert R."/>
            <person name="Binder M."/>
            <person name="Bloem J."/>
            <person name="Labutti K."/>
            <person name="Salamov A."/>
            <person name="Andreopoulos B."/>
            <person name="Baker S."/>
            <person name="Barry K."/>
            <person name="Bills G."/>
            <person name="Bluhm B."/>
            <person name="Cannon C."/>
            <person name="Castanera R."/>
            <person name="Culley D."/>
            <person name="Daum C."/>
            <person name="Ezra D."/>
            <person name="Gonzalez J."/>
            <person name="Henrissat B."/>
            <person name="Kuo A."/>
            <person name="Liang C."/>
            <person name="Lipzen A."/>
            <person name="Lutzoni F."/>
            <person name="Magnuson J."/>
            <person name="Mondo S."/>
            <person name="Nolan M."/>
            <person name="Ohm R."/>
            <person name="Pangilinan J."/>
            <person name="Park H.-J."/>
            <person name="Ramirez L."/>
            <person name="Alfaro M."/>
            <person name="Sun H."/>
            <person name="Tritt A."/>
            <person name="Yoshinaga Y."/>
            <person name="Zwiers L.-H."/>
            <person name="Turgeon B."/>
            <person name="Goodwin S."/>
            <person name="Spatafora J."/>
            <person name="Crous P."/>
            <person name="Grigoriev I."/>
        </authorList>
    </citation>
    <scope>NUCLEOTIDE SEQUENCE</scope>
    <source>
        <strain evidence="1">CBS 116435</strain>
    </source>
</reference>
<keyword evidence="2" id="KW-1185">Reference proteome</keyword>
<sequence>MDSDITWFLTGMIVINTTSLTTINLSTTAISGVQPRARGGVPYVPNYDDHGILVAIGGIYGSAGENPVSNHPGFTSSNEVSIYDIDAVYRNDSDYDGWFS</sequence>
<evidence type="ECO:0000313" key="1">
    <source>
        <dbReference type="EMBL" id="KAF2722644.1"/>
    </source>
</evidence>
<gene>
    <name evidence="1" type="ORF">K431DRAFT_293279</name>
</gene>
<comment type="caution">
    <text evidence="1">The sequence shown here is derived from an EMBL/GenBank/DDBJ whole genome shotgun (WGS) entry which is preliminary data.</text>
</comment>
<dbReference type="Proteomes" id="UP000799441">
    <property type="component" value="Unassembled WGS sequence"/>
</dbReference>
<organism evidence="1 2">
    <name type="scientific">Polychaeton citri CBS 116435</name>
    <dbReference type="NCBI Taxonomy" id="1314669"/>
    <lineage>
        <taxon>Eukaryota</taxon>
        <taxon>Fungi</taxon>
        <taxon>Dikarya</taxon>
        <taxon>Ascomycota</taxon>
        <taxon>Pezizomycotina</taxon>
        <taxon>Dothideomycetes</taxon>
        <taxon>Dothideomycetidae</taxon>
        <taxon>Capnodiales</taxon>
        <taxon>Capnodiaceae</taxon>
        <taxon>Polychaeton</taxon>
    </lineage>
</organism>
<dbReference type="AlphaFoldDB" id="A0A9P4QD59"/>
<protein>
    <submittedName>
        <fullName evidence="1">Uncharacterized protein</fullName>
    </submittedName>
</protein>
<accession>A0A9P4QD59</accession>